<name>D5H5G4_SALRM</name>
<dbReference type="AlphaFoldDB" id="D5H5G4"/>
<dbReference type="EMBL" id="FP565814">
    <property type="protein sequence ID" value="CBH23269.1"/>
    <property type="molecule type" value="Genomic_DNA"/>
</dbReference>
<evidence type="ECO:0000313" key="3">
    <source>
        <dbReference type="Proteomes" id="UP000000933"/>
    </source>
</evidence>
<feature type="region of interest" description="Disordered" evidence="1">
    <location>
        <begin position="1"/>
        <end position="50"/>
    </location>
</feature>
<dbReference type="Proteomes" id="UP000000933">
    <property type="component" value="Chromosome"/>
</dbReference>
<evidence type="ECO:0000313" key="2">
    <source>
        <dbReference type="EMBL" id="CBH23269.1"/>
    </source>
</evidence>
<dbReference type="KEGG" id="srm:SRM_00348"/>
<sequence>MFSVPNRRPSAPAWAGASLTPCRHTSSGGDAPRRVVRSDSLSSATKRPHPPMCFRRSALAAMLVGILLLSGAGCGSTAATTSQPPATTDAPVLDTARVARIDVPDQIATSDTLRVHLSGTVGPNGCYALARIDEGRTPGRLTLTPRVRPPTADDRACTMEIVPLDTTHVASPPFEPGRLAVTVPQGNQPAVTDTITVTDRP</sequence>
<dbReference type="HOGENOM" id="CLU_1359605_0_0_10"/>
<reference evidence="3" key="2">
    <citation type="submission" date="2010-04" db="EMBL/GenBank/DDBJ databases">
        <title>Genome sequence of Salinibacter ruber M8.</title>
        <authorList>
            <consortium name="Genoscope"/>
        </authorList>
    </citation>
    <scope>NUCLEOTIDE SEQUENCE [LARGE SCALE GENOMIC DNA]</scope>
    <source>
        <strain evidence="3">M8</strain>
    </source>
</reference>
<gene>
    <name evidence="2" type="ordered locus">SRM_00348</name>
</gene>
<reference evidence="2 3" key="1">
    <citation type="journal article" date="2010" name="ISME J.">
        <title>Fine-scale evolution: genomic, phenotypic and ecological differentiation in two coexisting Salinibacter ruber strains.</title>
        <authorList>
            <person name="Pena A."/>
            <person name="Teeling H."/>
            <person name="Huerta-Cepas J."/>
            <person name="Santos F."/>
            <person name="Yarza P."/>
            <person name="Brito-Echeverria J."/>
            <person name="Lucio M."/>
            <person name="Schmitt-Kopplin P."/>
            <person name="Meseguer I."/>
            <person name="Schenowitz C."/>
            <person name="Dossat C."/>
            <person name="Barbe V."/>
            <person name="Dopazo J."/>
            <person name="Rossello-Mora R."/>
            <person name="Schuler M."/>
            <person name="Glockner F.O."/>
            <person name="Amann R."/>
            <person name="Gabaldon T."/>
            <person name="Anton J."/>
        </authorList>
    </citation>
    <scope>NUCLEOTIDE SEQUENCE [LARGE SCALE GENOMIC DNA]</scope>
    <source>
        <strain evidence="2 3">M8</strain>
    </source>
</reference>
<protein>
    <submittedName>
        <fullName evidence="2">Uncharacterized protein</fullName>
    </submittedName>
</protein>
<accession>D5H5G4</accession>
<organism evidence="2 3">
    <name type="scientific">Salinibacter ruber (strain M8)</name>
    <dbReference type="NCBI Taxonomy" id="761659"/>
    <lineage>
        <taxon>Bacteria</taxon>
        <taxon>Pseudomonadati</taxon>
        <taxon>Rhodothermota</taxon>
        <taxon>Rhodothermia</taxon>
        <taxon>Rhodothermales</taxon>
        <taxon>Salinibacteraceae</taxon>
        <taxon>Salinibacter</taxon>
    </lineage>
</organism>
<proteinExistence type="predicted"/>
<evidence type="ECO:0000256" key="1">
    <source>
        <dbReference type="SAM" id="MobiDB-lite"/>
    </source>
</evidence>